<reference evidence="2 3" key="1">
    <citation type="submission" date="2021-08" db="EMBL/GenBank/DDBJ databases">
        <title>Draft Genome Sequence of Phanerochaete sordida strain YK-624.</title>
        <authorList>
            <person name="Mori T."/>
            <person name="Dohra H."/>
            <person name="Suzuki T."/>
            <person name="Kawagishi H."/>
            <person name="Hirai H."/>
        </authorList>
    </citation>
    <scope>NUCLEOTIDE SEQUENCE [LARGE SCALE GENOMIC DNA]</scope>
    <source>
        <strain evidence="2 3">YK-624</strain>
    </source>
</reference>
<dbReference type="OrthoDB" id="2798162at2759"/>
<evidence type="ECO:0000313" key="3">
    <source>
        <dbReference type="Proteomes" id="UP000703269"/>
    </source>
</evidence>
<protein>
    <submittedName>
        <fullName evidence="2">Uncharacterized protein</fullName>
    </submittedName>
</protein>
<gene>
    <name evidence="2" type="ORF">PsYK624_109260</name>
</gene>
<dbReference type="EMBL" id="BPQB01000042">
    <property type="protein sequence ID" value="GJE94754.1"/>
    <property type="molecule type" value="Genomic_DNA"/>
</dbReference>
<organism evidence="2 3">
    <name type="scientific">Phanerochaete sordida</name>
    <dbReference type="NCBI Taxonomy" id="48140"/>
    <lineage>
        <taxon>Eukaryota</taxon>
        <taxon>Fungi</taxon>
        <taxon>Dikarya</taxon>
        <taxon>Basidiomycota</taxon>
        <taxon>Agaricomycotina</taxon>
        <taxon>Agaricomycetes</taxon>
        <taxon>Polyporales</taxon>
        <taxon>Phanerochaetaceae</taxon>
        <taxon>Phanerochaete</taxon>
    </lineage>
</organism>
<comment type="caution">
    <text evidence="2">The sequence shown here is derived from an EMBL/GenBank/DDBJ whole genome shotgun (WGS) entry which is preliminary data.</text>
</comment>
<proteinExistence type="predicted"/>
<keyword evidence="3" id="KW-1185">Reference proteome</keyword>
<feature type="compositionally biased region" description="Basic and acidic residues" evidence="1">
    <location>
        <begin position="122"/>
        <end position="141"/>
    </location>
</feature>
<dbReference type="AlphaFoldDB" id="A0A9P3GI73"/>
<accession>A0A9P3GI73</accession>
<feature type="compositionally biased region" description="Low complexity" evidence="1">
    <location>
        <begin position="143"/>
        <end position="158"/>
    </location>
</feature>
<evidence type="ECO:0000313" key="2">
    <source>
        <dbReference type="EMBL" id="GJE94754.1"/>
    </source>
</evidence>
<sequence>MFGVEHSIERHDLTPRIPLCDRCWHWEHPGGACHAKKIFCSRCSLPHVDSDHARYCVHPDCQATRLETLQARTTCEHVYCANCDSVDHAPSSRECPYNRRAGDRDAKRWFSRNPAKFSANDMRQRGREYDGEVAVERERQRRQAAGAGPSGQASGASAMEDVEI</sequence>
<evidence type="ECO:0000256" key="1">
    <source>
        <dbReference type="SAM" id="MobiDB-lite"/>
    </source>
</evidence>
<name>A0A9P3GI73_9APHY</name>
<dbReference type="Proteomes" id="UP000703269">
    <property type="component" value="Unassembled WGS sequence"/>
</dbReference>
<feature type="region of interest" description="Disordered" evidence="1">
    <location>
        <begin position="120"/>
        <end position="164"/>
    </location>
</feature>